<feature type="domain" description="C2H2-type" evidence="2">
    <location>
        <begin position="38"/>
        <end position="65"/>
    </location>
</feature>
<comment type="caution">
    <text evidence="3">The sequence shown here is derived from an EMBL/GenBank/DDBJ whole genome shotgun (WGS) entry which is preliminary data.</text>
</comment>
<name>A0A8B6EUP3_MYTGA</name>
<feature type="domain" description="C2H2-type" evidence="2">
    <location>
        <begin position="64"/>
        <end position="86"/>
    </location>
</feature>
<dbReference type="PANTHER" id="PTHR31511">
    <property type="entry name" value="PROTEIN CBG23764"/>
    <property type="match status" value="1"/>
</dbReference>
<sequence>MDIDAILADSIQKRQDGGKTLESEIRNLTRSLNIDEGFACHLCNKVIQHRANFKRHLISHETAYKCFLCNRKFNRLDSLQRHERGHLVGYVRPNDTYNCQHCGMGFKDYTTLFNHSKTTHPVQIGGNVNISNHPTVTKSALEDSVHILTIYPSDEDKYDLLTFFFNIRQKIKDALAERCDKVKHVKWYLNVHVEFSRETNEGEVDNTHPYFKSGTYILLSKNDIRDDDINEAFQKQFKSFDENIARGSGWTLKQVGRRILESPKLWKKAMLSLNIKNDDEKCFLWSILAHLYPKSKNANRMSHYVRYEKELNMTGISYPVQVNKIPKFENQNDISINVFGYENDEFFPIHISQQKGKKHEVDLLYLTREDSAHYCYIKHLNRLLSRTKNSGRGYKFCRYCLRGFTSQRAFARPLDTCFPNSTHSSSTATVNYEACGYGYQVVCENERHSKPLVIYRGPHACEHLLKQLFEEEVYIRGVLDKIEPLQMTPENEQKFKASTHCHICNSPFEQTSTKVRDHSHITGKYRGAAHNSCNLNYQHPDYIPVYFHNLRGFDSHLLMQGVGLYKGKRINCIPNNMERYVSFSLVLSDS</sequence>
<organism evidence="3 4">
    <name type="scientific">Mytilus galloprovincialis</name>
    <name type="common">Mediterranean mussel</name>
    <dbReference type="NCBI Taxonomy" id="29158"/>
    <lineage>
        <taxon>Eukaryota</taxon>
        <taxon>Metazoa</taxon>
        <taxon>Spiralia</taxon>
        <taxon>Lophotrochozoa</taxon>
        <taxon>Mollusca</taxon>
        <taxon>Bivalvia</taxon>
        <taxon>Autobranchia</taxon>
        <taxon>Pteriomorphia</taxon>
        <taxon>Mytilida</taxon>
        <taxon>Mytiloidea</taxon>
        <taxon>Mytilidae</taxon>
        <taxon>Mytilinae</taxon>
        <taxon>Mytilus</taxon>
    </lineage>
</organism>
<dbReference type="PROSITE" id="PS00028">
    <property type="entry name" value="ZINC_FINGER_C2H2_1"/>
    <property type="match status" value="2"/>
</dbReference>
<dbReference type="Gene3D" id="3.30.160.60">
    <property type="entry name" value="Classic Zinc Finger"/>
    <property type="match status" value="1"/>
</dbReference>
<dbReference type="OrthoDB" id="6591996at2759"/>
<dbReference type="InterPro" id="IPR004211">
    <property type="entry name" value="Endonuclease_7"/>
</dbReference>
<dbReference type="SUPFAM" id="SSF54060">
    <property type="entry name" value="His-Me finger endonucleases"/>
    <property type="match status" value="1"/>
</dbReference>
<accession>A0A8B6EUP3</accession>
<dbReference type="Pfam" id="PF00096">
    <property type="entry name" value="zf-C2H2"/>
    <property type="match status" value="1"/>
</dbReference>
<evidence type="ECO:0000259" key="2">
    <source>
        <dbReference type="PROSITE" id="PS50157"/>
    </source>
</evidence>
<dbReference type="SUPFAM" id="SSF57667">
    <property type="entry name" value="beta-beta-alpha zinc fingers"/>
    <property type="match status" value="1"/>
</dbReference>
<dbReference type="Pfam" id="PF02945">
    <property type="entry name" value="Endonuclease_7"/>
    <property type="match status" value="1"/>
</dbReference>
<keyword evidence="4" id="KW-1185">Reference proteome</keyword>
<dbReference type="InterPro" id="IPR038563">
    <property type="entry name" value="Endonuclease_7_sf"/>
</dbReference>
<keyword evidence="1" id="KW-0479">Metal-binding</keyword>
<protein>
    <recommendedName>
        <fullName evidence="2">C2H2-type domain-containing protein</fullName>
    </recommendedName>
</protein>
<feature type="domain" description="C2H2-type" evidence="2">
    <location>
        <begin position="97"/>
        <end position="120"/>
    </location>
</feature>
<dbReference type="InterPro" id="IPR044925">
    <property type="entry name" value="His-Me_finger_sf"/>
</dbReference>
<evidence type="ECO:0000313" key="4">
    <source>
        <dbReference type="Proteomes" id="UP000596742"/>
    </source>
</evidence>
<keyword evidence="1" id="KW-0863">Zinc-finger</keyword>
<dbReference type="EMBL" id="UYJE01005631">
    <property type="protein sequence ID" value="VDI38858.1"/>
    <property type="molecule type" value="Genomic_DNA"/>
</dbReference>
<gene>
    <name evidence="3" type="ORF">MGAL_10B019231</name>
</gene>
<dbReference type="InterPro" id="IPR036236">
    <property type="entry name" value="Znf_C2H2_sf"/>
</dbReference>
<dbReference type="GO" id="GO:0008270">
    <property type="term" value="F:zinc ion binding"/>
    <property type="evidence" value="ECO:0007669"/>
    <property type="project" value="UniProtKB-KW"/>
</dbReference>
<dbReference type="SMART" id="SM00355">
    <property type="entry name" value="ZnF_C2H2"/>
    <property type="match status" value="3"/>
</dbReference>
<evidence type="ECO:0000313" key="3">
    <source>
        <dbReference type="EMBL" id="VDI38858.1"/>
    </source>
</evidence>
<dbReference type="PROSITE" id="PS50157">
    <property type="entry name" value="ZINC_FINGER_C2H2_2"/>
    <property type="match status" value="3"/>
</dbReference>
<keyword evidence="1" id="KW-0862">Zinc</keyword>
<dbReference type="InterPro" id="IPR013087">
    <property type="entry name" value="Znf_C2H2_type"/>
</dbReference>
<dbReference type="AlphaFoldDB" id="A0A8B6EUP3"/>
<dbReference type="PANTHER" id="PTHR31511:SF12">
    <property type="entry name" value="RHO TERMINATION FACTOR N-TERMINAL DOMAIN-CONTAINING PROTEIN"/>
    <property type="match status" value="1"/>
</dbReference>
<proteinExistence type="predicted"/>
<evidence type="ECO:0000256" key="1">
    <source>
        <dbReference type="PROSITE-ProRule" id="PRU00042"/>
    </source>
</evidence>
<reference evidence="3" key="1">
    <citation type="submission" date="2018-11" db="EMBL/GenBank/DDBJ databases">
        <authorList>
            <person name="Alioto T."/>
            <person name="Alioto T."/>
        </authorList>
    </citation>
    <scope>NUCLEOTIDE SEQUENCE</scope>
</reference>
<dbReference type="Gene3D" id="3.40.1800.10">
    <property type="entry name" value="His-Me finger endonucleases"/>
    <property type="match status" value="1"/>
</dbReference>
<dbReference type="Proteomes" id="UP000596742">
    <property type="component" value="Unassembled WGS sequence"/>
</dbReference>